<proteinExistence type="predicted"/>
<name>A0A3M7R2K0_BRAPC</name>
<gene>
    <name evidence="1" type="ORF">BpHYR1_039515</name>
</gene>
<evidence type="ECO:0000313" key="2">
    <source>
        <dbReference type="Proteomes" id="UP000276133"/>
    </source>
</evidence>
<keyword evidence="2" id="KW-1185">Reference proteome</keyword>
<evidence type="ECO:0000313" key="1">
    <source>
        <dbReference type="EMBL" id="RNA17822.1"/>
    </source>
</evidence>
<protein>
    <submittedName>
        <fullName evidence="1">Uncharacterized protein</fullName>
    </submittedName>
</protein>
<organism evidence="1 2">
    <name type="scientific">Brachionus plicatilis</name>
    <name type="common">Marine rotifer</name>
    <name type="synonym">Brachionus muelleri</name>
    <dbReference type="NCBI Taxonomy" id="10195"/>
    <lineage>
        <taxon>Eukaryota</taxon>
        <taxon>Metazoa</taxon>
        <taxon>Spiralia</taxon>
        <taxon>Gnathifera</taxon>
        <taxon>Rotifera</taxon>
        <taxon>Eurotatoria</taxon>
        <taxon>Monogononta</taxon>
        <taxon>Pseudotrocha</taxon>
        <taxon>Ploima</taxon>
        <taxon>Brachionidae</taxon>
        <taxon>Brachionus</taxon>
    </lineage>
</organism>
<dbReference type="EMBL" id="REGN01004367">
    <property type="protein sequence ID" value="RNA17822.1"/>
    <property type="molecule type" value="Genomic_DNA"/>
</dbReference>
<accession>A0A3M7R2K0</accession>
<sequence>MEAFLFKLGNILAKCHCLDENWSDLALSNNQISNNYYGAFQDQMDIFAIIEKKLVFNLIKNILQQMRDKNNN</sequence>
<dbReference type="AlphaFoldDB" id="A0A3M7R2K0"/>
<dbReference type="Proteomes" id="UP000276133">
    <property type="component" value="Unassembled WGS sequence"/>
</dbReference>
<reference evidence="1 2" key="1">
    <citation type="journal article" date="2018" name="Sci. Rep.">
        <title>Genomic signatures of local adaptation to the degree of environmental predictability in rotifers.</title>
        <authorList>
            <person name="Franch-Gras L."/>
            <person name="Hahn C."/>
            <person name="Garcia-Roger E.M."/>
            <person name="Carmona M.J."/>
            <person name="Serra M."/>
            <person name="Gomez A."/>
        </authorList>
    </citation>
    <scope>NUCLEOTIDE SEQUENCE [LARGE SCALE GENOMIC DNA]</scope>
    <source>
        <strain evidence="1">HYR1</strain>
    </source>
</reference>
<comment type="caution">
    <text evidence="1">The sequence shown here is derived from an EMBL/GenBank/DDBJ whole genome shotgun (WGS) entry which is preliminary data.</text>
</comment>